<evidence type="ECO:0000256" key="1">
    <source>
        <dbReference type="SAM" id="MobiDB-lite"/>
    </source>
</evidence>
<feature type="transmembrane region" description="Helical" evidence="2">
    <location>
        <begin position="48"/>
        <end position="65"/>
    </location>
</feature>
<sequence>MSNDDQYGGAGGYGGEVGGTGQTRTRLPDSPADPFGPSRRTPRTSRSLITVVGVVVLLIAAIAFANSAPETPSDPASDKPPTDSSTAATGTNPVTGKSAAIPKGFAHDEQGAQSAAANYAAALGSDGMFSTARRGAIVQAVYAPDVAAARQTGLDSVYTDAEFLARIGLDAAGKAPKGLTFISRTNPVGTKVEKYSADAASVSVWHSTLFGLAGEGSKNPVTESWYTSTFELRWIDGDWRIADFSQKDGPAPVGQDQRAATAEEMAAAVSQFGGLTYAR</sequence>
<keyword evidence="2" id="KW-1133">Transmembrane helix</keyword>
<comment type="caution">
    <text evidence="3">The sequence shown here is derived from an EMBL/GenBank/DDBJ whole genome shotgun (WGS) entry which is preliminary data.</text>
</comment>
<feature type="compositionally biased region" description="Polar residues" evidence="1">
    <location>
        <begin position="82"/>
        <end position="95"/>
    </location>
</feature>
<keyword evidence="4" id="KW-1185">Reference proteome</keyword>
<gene>
    <name evidence="3" type="ORF">Sspor_48400</name>
</gene>
<accession>A0ABQ3TFW5</accession>
<organism evidence="3 4">
    <name type="scientific">Streptomyces spororaveus</name>
    <dbReference type="NCBI Taxonomy" id="284039"/>
    <lineage>
        <taxon>Bacteria</taxon>
        <taxon>Bacillati</taxon>
        <taxon>Actinomycetota</taxon>
        <taxon>Actinomycetes</taxon>
        <taxon>Kitasatosporales</taxon>
        <taxon>Streptomycetaceae</taxon>
        <taxon>Streptomyces</taxon>
    </lineage>
</organism>
<evidence type="ECO:0000313" key="4">
    <source>
        <dbReference type="Proteomes" id="UP000608522"/>
    </source>
</evidence>
<dbReference type="Proteomes" id="UP000608522">
    <property type="component" value="Unassembled WGS sequence"/>
</dbReference>
<reference evidence="4" key="1">
    <citation type="submission" date="2023-07" db="EMBL/GenBank/DDBJ databases">
        <title>Whole genome shotgun sequence of Streptomyces spororaveus NBRC 15456.</title>
        <authorList>
            <person name="Komaki H."/>
            <person name="Tamura T."/>
        </authorList>
    </citation>
    <scope>NUCLEOTIDE SEQUENCE [LARGE SCALE GENOMIC DNA]</scope>
    <source>
        <strain evidence="4">NBRC 15456</strain>
    </source>
</reference>
<proteinExistence type="predicted"/>
<dbReference type="EMBL" id="BNED01000005">
    <property type="protein sequence ID" value="GHI79279.1"/>
    <property type="molecule type" value="Genomic_DNA"/>
</dbReference>
<evidence type="ECO:0008006" key="5">
    <source>
        <dbReference type="Google" id="ProtNLM"/>
    </source>
</evidence>
<evidence type="ECO:0000256" key="2">
    <source>
        <dbReference type="SAM" id="Phobius"/>
    </source>
</evidence>
<evidence type="ECO:0000313" key="3">
    <source>
        <dbReference type="EMBL" id="GHI79279.1"/>
    </source>
</evidence>
<name>A0ABQ3TFW5_9ACTN</name>
<feature type="region of interest" description="Disordered" evidence="1">
    <location>
        <begin position="1"/>
        <end position="43"/>
    </location>
</feature>
<keyword evidence="2" id="KW-0812">Transmembrane</keyword>
<feature type="region of interest" description="Disordered" evidence="1">
    <location>
        <begin position="68"/>
        <end position="100"/>
    </location>
</feature>
<keyword evidence="2" id="KW-0472">Membrane</keyword>
<dbReference type="RefSeq" id="WP_202200894.1">
    <property type="nucleotide sequence ID" value="NZ_BAAATO010000036.1"/>
</dbReference>
<feature type="compositionally biased region" description="Gly residues" evidence="1">
    <location>
        <begin position="8"/>
        <end position="21"/>
    </location>
</feature>
<protein>
    <recommendedName>
        <fullName evidence="5">Integral membrane protein</fullName>
    </recommendedName>
</protein>